<evidence type="ECO:0000256" key="2">
    <source>
        <dbReference type="SAM" id="Phobius"/>
    </source>
</evidence>
<keyword evidence="2" id="KW-1133">Transmembrane helix</keyword>
<name>A0A9D1X330_9FIRM</name>
<keyword evidence="2" id="KW-0472">Membrane</keyword>
<protein>
    <submittedName>
        <fullName evidence="3">5-bromo-4-chloroindolyl phosphate hydrolysis family protein</fullName>
    </submittedName>
</protein>
<feature type="compositionally biased region" description="Basic and acidic residues" evidence="1">
    <location>
        <begin position="1"/>
        <end position="37"/>
    </location>
</feature>
<comment type="caution">
    <text evidence="3">The sequence shown here is derived from an EMBL/GenBank/DDBJ whole genome shotgun (WGS) entry which is preliminary data.</text>
</comment>
<feature type="compositionally biased region" description="Basic and acidic residues" evidence="1">
    <location>
        <begin position="114"/>
        <end position="133"/>
    </location>
</feature>
<reference evidence="3" key="1">
    <citation type="journal article" date="2021" name="PeerJ">
        <title>Extensive microbial diversity within the chicken gut microbiome revealed by metagenomics and culture.</title>
        <authorList>
            <person name="Gilroy R."/>
            <person name="Ravi A."/>
            <person name="Getino M."/>
            <person name="Pursley I."/>
            <person name="Horton D.L."/>
            <person name="Alikhan N.F."/>
            <person name="Baker D."/>
            <person name="Gharbi K."/>
            <person name="Hall N."/>
            <person name="Watson M."/>
            <person name="Adriaenssens E.M."/>
            <person name="Foster-Nyarko E."/>
            <person name="Jarju S."/>
            <person name="Secka A."/>
            <person name="Antonio M."/>
            <person name="Oren A."/>
            <person name="Chaudhuri R.R."/>
            <person name="La Ragione R."/>
            <person name="Hildebrand F."/>
            <person name="Pallen M.J."/>
        </authorList>
    </citation>
    <scope>NUCLEOTIDE SEQUENCE</scope>
    <source>
        <strain evidence="3">ChiSxjej3B15-1167</strain>
    </source>
</reference>
<evidence type="ECO:0000313" key="4">
    <source>
        <dbReference type="Proteomes" id="UP000886805"/>
    </source>
</evidence>
<feature type="region of interest" description="Disordered" evidence="1">
    <location>
        <begin position="1"/>
        <end position="44"/>
    </location>
</feature>
<feature type="transmembrane region" description="Helical" evidence="2">
    <location>
        <begin position="179"/>
        <end position="204"/>
    </location>
</feature>
<sequence length="485" mass="55309">MSKDRWKNHKNEEKNEYDNGRYDGGTRIDEDAAGFRERKGKKMSADDLGEWIQDMVQDAVESMDFSQLSQNIRDAVDTAKDAVGSARETMAEQMKERSEKSGKAEKKRYGKRYRWPDDSRVQRPVESRQPQEKGWLRKIPGQWSGPVRTVTGACGLVVFGALSLGFGLAGLGFAMTNGIITTATIVLESVFIPLTLVSGVILGTGRSAGQRAKRLREYAAVWGENGFVMLEDLKNATGYAMKRIQKDIRFLMERRLIPYARLDENKTCLMLTKEAGEQYDAAVRSRMERERQETERQRTEGQFDGKTAADGQTEKRSGKRPEDMSEEERKMYELQQTGGSYLQELRNRRKRIQTPEVTEKLDHLELLLSRIFVCIQEYPENISQADRLMEYYLPSVMKLVRVYEDMEKQPIQSVNIIKTRMEIAESLDTVNQALEAMYDDMFQDVAMDISSDIKVLETMLAKDGWGGQTLRSGAEPGASIWDKGE</sequence>
<dbReference type="Proteomes" id="UP000886805">
    <property type="component" value="Unassembled WGS sequence"/>
</dbReference>
<feature type="region of interest" description="Disordered" evidence="1">
    <location>
        <begin position="92"/>
        <end position="133"/>
    </location>
</feature>
<dbReference type="Pfam" id="PF10112">
    <property type="entry name" value="Halogen_Hydrol"/>
    <property type="match status" value="1"/>
</dbReference>
<organism evidence="3 4">
    <name type="scientific">Candidatus Anaerobutyricum stercoripullorum</name>
    <dbReference type="NCBI Taxonomy" id="2838456"/>
    <lineage>
        <taxon>Bacteria</taxon>
        <taxon>Bacillati</taxon>
        <taxon>Bacillota</taxon>
        <taxon>Clostridia</taxon>
        <taxon>Lachnospirales</taxon>
        <taxon>Lachnospiraceae</taxon>
        <taxon>Anaerobutyricum</taxon>
    </lineage>
</organism>
<dbReference type="AlphaFoldDB" id="A0A9D1X330"/>
<feature type="compositionally biased region" description="Basic and acidic residues" evidence="1">
    <location>
        <begin position="92"/>
        <end position="104"/>
    </location>
</feature>
<feature type="transmembrane region" description="Helical" evidence="2">
    <location>
        <begin position="147"/>
        <end position="173"/>
    </location>
</feature>
<feature type="compositionally biased region" description="Basic and acidic residues" evidence="1">
    <location>
        <begin position="312"/>
        <end position="327"/>
    </location>
</feature>
<feature type="compositionally biased region" description="Basic and acidic residues" evidence="1">
    <location>
        <begin position="283"/>
        <end position="303"/>
    </location>
</feature>
<evidence type="ECO:0000256" key="1">
    <source>
        <dbReference type="SAM" id="MobiDB-lite"/>
    </source>
</evidence>
<gene>
    <name evidence="3" type="ORF">H9849_01510</name>
</gene>
<proteinExistence type="predicted"/>
<dbReference type="InterPro" id="IPR018770">
    <property type="entry name" value="ChloroindolylP_hydrolase"/>
</dbReference>
<evidence type="ECO:0000313" key="3">
    <source>
        <dbReference type="EMBL" id="HIX71677.1"/>
    </source>
</evidence>
<accession>A0A9D1X330</accession>
<dbReference type="EMBL" id="DXEQ01000039">
    <property type="protein sequence ID" value="HIX71677.1"/>
    <property type="molecule type" value="Genomic_DNA"/>
</dbReference>
<feature type="region of interest" description="Disordered" evidence="1">
    <location>
        <begin position="282"/>
        <end position="327"/>
    </location>
</feature>
<keyword evidence="2" id="KW-0812">Transmembrane</keyword>
<reference evidence="3" key="2">
    <citation type="submission" date="2021-04" db="EMBL/GenBank/DDBJ databases">
        <authorList>
            <person name="Gilroy R."/>
        </authorList>
    </citation>
    <scope>NUCLEOTIDE SEQUENCE</scope>
    <source>
        <strain evidence="3">ChiSxjej3B15-1167</strain>
    </source>
</reference>